<sequence>MVHGPSGSLTNPYISLPGRSFIESLPPSHRQPRYLQVVMANLPPRLRATAPVFTPPSNSHVRPRLRPTAKAFDPAVYLSTPQPPTVSPVLEPYPQLEEYIHLAHFCCKSVAPDPDDEKDGEGFEAFLDRCYRHINSYPTLQELRAYIKTKPLTQTISRSQDWHPNLDEATR</sequence>
<reference evidence="1 2" key="1">
    <citation type="journal article" date="2019" name="Nat. Ecol. Evol.">
        <title>Megaphylogeny resolves global patterns of mushroom evolution.</title>
        <authorList>
            <person name="Varga T."/>
            <person name="Krizsan K."/>
            <person name="Foldi C."/>
            <person name="Dima B."/>
            <person name="Sanchez-Garcia M."/>
            <person name="Sanchez-Ramirez S."/>
            <person name="Szollosi G.J."/>
            <person name="Szarkandi J.G."/>
            <person name="Papp V."/>
            <person name="Albert L."/>
            <person name="Andreopoulos W."/>
            <person name="Angelini C."/>
            <person name="Antonin V."/>
            <person name="Barry K.W."/>
            <person name="Bougher N.L."/>
            <person name="Buchanan P."/>
            <person name="Buyck B."/>
            <person name="Bense V."/>
            <person name="Catcheside P."/>
            <person name="Chovatia M."/>
            <person name="Cooper J."/>
            <person name="Damon W."/>
            <person name="Desjardin D."/>
            <person name="Finy P."/>
            <person name="Geml J."/>
            <person name="Haridas S."/>
            <person name="Hughes K."/>
            <person name="Justo A."/>
            <person name="Karasinski D."/>
            <person name="Kautmanova I."/>
            <person name="Kiss B."/>
            <person name="Kocsube S."/>
            <person name="Kotiranta H."/>
            <person name="LaButti K.M."/>
            <person name="Lechner B.E."/>
            <person name="Liimatainen K."/>
            <person name="Lipzen A."/>
            <person name="Lukacs Z."/>
            <person name="Mihaltcheva S."/>
            <person name="Morgado L.N."/>
            <person name="Niskanen T."/>
            <person name="Noordeloos M.E."/>
            <person name="Ohm R.A."/>
            <person name="Ortiz-Santana B."/>
            <person name="Ovrebo C."/>
            <person name="Racz N."/>
            <person name="Riley R."/>
            <person name="Savchenko A."/>
            <person name="Shiryaev A."/>
            <person name="Soop K."/>
            <person name="Spirin V."/>
            <person name="Szebenyi C."/>
            <person name="Tomsovsky M."/>
            <person name="Tulloss R.E."/>
            <person name="Uehling J."/>
            <person name="Grigoriev I.V."/>
            <person name="Vagvolgyi C."/>
            <person name="Papp T."/>
            <person name="Martin F.M."/>
            <person name="Miettinen O."/>
            <person name="Hibbett D.S."/>
            <person name="Nagy L.G."/>
        </authorList>
    </citation>
    <scope>NUCLEOTIDE SEQUENCE [LARGE SCALE GENOMIC DNA]</scope>
    <source>
        <strain evidence="1 2">HHB13444</strain>
    </source>
</reference>
<name>A0A5C3PAE9_9APHY</name>
<dbReference type="InParanoid" id="A0A5C3PAE9"/>
<dbReference type="EMBL" id="ML211449">
    <property type="protein sequence ID" value="TFK82803.1"/>
    <property type="molecule type" value="Genomic_DNA"/>
</dbReference>
<protein>
    <submittedName>
        <fullName evidence="1">Uncharacterized protein</fullName>
    </submittedName>
</protein>
<keyword evidence="2" id="KW-1185">Reference proteome</keyword>
<accession>A0A5C3PAE9</accession>
<dbReference type="Proteomes" id="UP000308197">
    <property type="component" value="Unassembled WGS sequence"/>
</dbReference>
<gene>
    <name evidence="1" type="ORF">K466DRAFT_286388</name>
</gene>
<evidence type="ECO:0000313" key="1">
    <source>
        <dbReference type="EMBL" id="TFK82803.1"/>
    </source>
</evidence>
<dbReference type="AlphaFoldDB" id="A0A5C3PAE9"/>
<evidence type="ECO:0000313" key="2">
    <source>
        <dbReference type="Proteomes" id="UP000308197"/>
    </source>
</evidence>
<organism evidence="1 2">
    <name type="scientific">Polyporus arcularius HHB13444</name>
    <dbReference type="NCBI Taxonomy" id="1314778"/>
    <lineage>
        <taxon>Eukaryota</taxon>
        <taxon>Fungi</taxon>
        <taxon>Dikarya</taxon>
        <taxon>Basidiomycota</taxon>
        <taxon>Agaricomycotina</taxon>
        <taxon>Agaricomycetes</taxon>
        <taxon>Polyporales</taxon>
        <taxon>Polyporaceae</taxon>
        <taxon>Polyporus</taxon>
    </lineage>
</organism>
<proteinExistence type="predicted"/>